<evidence type="ECO:0000313" key="2">
    <source>
        <dbReference type="EMBL" id="KAG2612192.1"/>
    </source>
</evidence>
<evidence type="ECO:0000256" key="1">
    <source>
        <dbReference type="SAM" id="MobiDB-lite"/>
    </source>
</evidence>
<dbReference type="Proteomes" id="UP000823388">
    <property type="component" value="Chromosome 4K"/>
</dbReference>
<sequence length="190" mass="20125">MTEANRPGYVCISNPSLSCAPHSTAAVDARQGPWPRATTGRRSPSPPVAVEAPCRRCLAARTAEGASCRLWPKESCAAGRRRGPATLLADGAPRCHRPKEPCATGRCNRRGPSMSGPCSTPTVEGLRRLPPPNRTRVALQPMLPAGGEQTSCQPLKVDVRHVPSLEPSPSLLCGSDKLCVGEVASSLMNW</sequence>
<gene>
    <name evidence="2" type="ORF">PVAP13_4KG108910</name>
</gene>
<evidence type="ECO:0000313" key="3">
    <source>
        <dbReference type="Proteomes" id="UP000823388"/>
    </source>
</evidence>
<proteinExistence type="predicted"/>
<comment type="caution">
    <text evidence="2">The sequence shown here is derived from an EMBL/GenBank/DDBJ whole genome shotgun (WGS) entry which is preliminary data.</text>
</comment>
<dbReference type="EMBL" id="CM029043">
    <property type="protein sequence ID" value="KAG2612192.1"/>
    <property type="molecule type" value="Genomic_DNA"/>
</dbReference>
<organism evidence="2 3">
    <name type="scientific">Panicum virgatum</name>
    <name type="common">Blackwell switchgrass</name>
    <dbReference type="NCBI Taxonomy" id="38727"/>
    <lineage>
        <taxon>Eukaryota</taxon>
        <taxon>Viridiplantae</taxon>
        <taxon>Streptophyta</taxon>
        <taxon>Embryophyta</taxon>
        <taxon>Tracheophyta</taxon>
        <taxon>Spermatophyta</taxon>
        <taxon>Magnoliopsida</taxon>
        <taxon>Liliopsida</taxon>
        <taxon>Poales</taxon>
        <taxon>Poaceae</taxon>
        <taxon>PACMAD clade</taxon>
        <taxon>Panicoideae</taxon>
        <taxon>Panicodae</taxon>
        <taxon>Paniceae</taxon>
        <taxon>Panicinae</taxon>
        <taxon>Panicum</taxon>
        <taxon>Panicum sect. Hiantes</taxon>
    </lineage>
</organism>
<reference evidence="2" key="1">
    <citation type="submission" date="2020-05" db="EMBL/GenBank/DDBJ databases">
        <title>WGS assembly of Panicum virgatum.</title>
        <authorList>
            <person name="Lovell J.T."/>
            <person name="Jenkins J."/>
            <person name="Shu S."/>
            <person name="Juenger T.E."/>
            <person name="Schmutz J."/>
        </authorList>
    </citation>
    <scope>NUCLEOTIDE SEQUENCE</scope>
    <source>
        <strain evidence="2">AP13</strain>
    </source>
</reference>
<feature type="region of interest" description="Disordered" evidence="1">
    <location>
        <begin position="28"/>
        <end position="49"/>
    </location>
</feature>
<keyword evidence="3" id="KW-1185">Reference proteome</keyword>
<name>A0A8T0TJW2_PANVG</name>
<dbReference type="AlphaFoldDB" id="A0A8T0TJW2"/>
<accession>A0A8T0TJW2</accession>
<protein>
    <submittedName>
        <fullName evidence="2">Uncharacterized protein</fullName>
    </submittedName>
</protein>